<comment type="caution">
    <text evidence="1">The sequence shown here is derived from an EMBL/GenBank/DDBJ whole genome shotgun (WGS) entry which is preliminary data.</text>
</comment>
<accession>A0A9D4MKJ2</accession>
<dbReference type="Proteomes" id="UP000828390">
    <property type="component" value="Unassembled WGS sequence"/>
</dbReference>
<gene>
    <name evidence="1" type="ORF">DPMN_001560</name>
</gene>
<keyword evidence="2" id="KW-1185">Reference proteome</keyword>
<dbReference type="OrthoDB" id="6158990at2759"/>
<reference evidence="1" key="1">
    <citation type="journal article" date="2019" name="bioRxiv">
        <title>The Genome of the Zebra Mussel, Dreissena polymorpha: A Resource for Invasive Species Research.</title>
        <authorList>
            <person name="McCartney M.A."/>
            <person name="Auch B."/>
            <person name="Kono T."/>
            <person name="Mallez S."/>
            <person name="Zhang Y."/>
            <person name="Obille A."/>
            <person name="Becker A."/>
            <person name="Abrahante J.E."/>
            <person name="Garbe J."/>
            <person name="Badalamenti J.P."/>
            <person name="Herman A."/>
            <person name="Mangelson H."/>
            <person name="Liachko I."/>
            <person name="Sullivan S."/>
            <person name="Sone E.D."/>
            <person name="Koren S."/>
            <person name="Silverstein K.A.T."/>
            <person name="Beckman K.B."/>
            <person name="Gohl D.M."/>
        </authorList>
    </citation>
    <scope>NUCLEOTIDE SEQUENCE</scope>
    <source>
        <strain evidence="1">Duluth1</strain>
        <tissue evidence="1">Whole animal</tissue>
    </source>
</reference>
<reference evidence="1" key="2">
    <citation type="submission" date="2020-11" db="EMBL/GenBank/DDBJ databases">
        <authorList>
            <person name="McCartney M.A."/>
            <person name="Auch B."/>
            <person name="Kono T."/>
            <person name="Mallez S."/>
            <person name="Becker A."/>
            <person name="Gohl D.M."/>
            <person name="Silverstein K.A.T."/>
            <person name="Koren S."/>
            <person name="Bechman K.B."/>
            <person name="Herman A."/>
            <person name="Abrahante J.E."/>
            <person name="Garbe J."/>
        </authorList>
    </citation>
    <scope>NUCLEOTIDE SEQUENCE</scope>
    <source>
        <strain evidence="1">Duluth1</strain>
        <tissue evidence="1">Whole animal</tissue>
    </source>
</reference>
<name>A0A9D4MKJ2_DREPO</name>
<evidence type="ECO:0000313" key="1">
    <source>
        <dbReference type="EMBL" id="KAH3877684.1"/>
    </source>
</evidence>
<dbReference type="EMBL" id="JAIWYP010000001">
    <property type="protein sequence ID" value="KAH3877684.1"/>
    <property type="molecule type" value="Genomic_DNA"/>
</dbReference>
<protein>
    <submittedName>
        <fullName evidence="1">Uncharacterized protein</fullName>
    </submittedName>
</protein>
<sequence length="248" mass="28400">MKKTGFLTDQSGEGCLLNADYKQFLLDDWSLGTVEGGRLICDMLKEEGKRDYRLAPSQGNRNMSPATFPFNRHTVTIGIGNEIIDFETTRVQHERLRDKQLSIAKEIELAKDEIKKVRQIEQAWYQDFINDKYVNDLSQRKKNLDVSNDDVRKSISDSLDDRDVKPLDRIRRELSLFNLFEGIPGYEEDDKSDCSMNINDDDINSDMSHATFGSGGLLNIMYRSTDGGVRKFNQYIEKKSPGLPTVNI</sequence>
<organism evidence="1 2">
    <name type="scientific">Dreissena polymorpha</name>
    <name type="common">Zebra mussel</name>
    <name type="synonym">Mytilus polymorpha</name>
    <dbReference type="NCBI Taxonomy" id="45954"/>
    <lineage>
        <taxon>Eukaryota</taxon>
        <taxon>Metazoa</taxon>
        <taxon>Spiralia</taxon>
        <taxon>Lophotrochozoa</taxon>
        <taxon>Mollusca</taxon>
        <taxon>Bivalvia</taxon>
        <taxon>Autobranchia</taxon>
        <taxon>Heteroconchia</taxon>
        <taxon>Euheterodonta</taxon>
        <taxon>Imparidentia</taxon>
        <taxon>Neoheterodontei</taxon>
        <taxon>Myida</taxon>
        <taxon>Dreissenoidea</taxon>
        <taxon>Dreissenidae</taxon>
        <taxon>Dreissena</taxon>
    </lineage>
</organism>
<proteinExistence type="predicted"/>
<evidence type="ECO:0000313" key="2">
    <source>
        <dbReference type="Proteomes" id="UP000828390"/>
    </source>
</evidence>
<dbReference type="AlphaFoldDB" id="A0A9D4MKJ2"/>